<dbReference type="Proteomes" id="UP001530400">
    <property type="component" value="Unassembled WGS sequence"/>
</dbReference>
<dbReference type="SUPFAM" id="SSF140383">
    <property type="entry name" value="BSD domain-like"/>
    <property type="match status" value="1"/>
</dbReference>
<dbReference type="InterPro" id="IPR035925">
    <property type="entry name" value="BSD_dom_sf"/>
</dbReference>
<gene>
    <name evidence="3" type="ORF">ACHAWO_002022</name>
</gene>
<keyword evidence="4" id="KW-1185">Reference proteome</keyword>
<dbReference type="PROSITE" id="PS50858">
    <property type="entry name" value="BSD"/>
    <property type="match status" value="1"/>
</dbReference>
<comment type="caution">
    <text evidence="3">The sequence shown here is derived from an EMBL/GenBank/DDBJ whole genome shotgun (WGS) entry which is preliminary data.</text>
</comment>
<accession>A0ABD3PP53</accession>
<dbReference type="EMBL" id="JALLPJ020000512">
    <property type="protein sequence ID" value="KAL3789968.1"/>
    <property type="molecule type" value="Genomic_DNA"/>
</dbReference>
<organism evidence="3 4">
    <name type="scientific">Cyclotella atomus</name>
    <dbReference type="NCBI Taxonomy" id="382360"/>
    <lineage>
        <taxon>Eukaryota</taxon>
        <taxon>Sar</taxon>
        <taxon>Stramenopiles</taxon>
        <taxon>Ochrophyta</taxon>
        <taxon>Bacillariophyta</taxon>
        <taxon>Coscinodiscophyceae</taxon>
        <taxon>Thalassiosirophycidae</taxon>
        <taxon>Stephanodiscales</taxon>
        <taxon>Stephanodiscaceae</taxon>
        <taxon>Cyclotella</taxon>
    </lineage>
</organism>
<feature type="domain" description="BSD" evidence="2">
    <location>
        <begin position="147"/>
        <end position="192"/>
    </location>
</feature>
<sequence>MSSSWFANSTLTSTLSTLATKVQSTVSDPLLLQKLTLQSPELLDERTKIIAEQNRKEAVKDSLSELLPWETRDVEMEILVDECKEVILALSEKEETFTGPFVLPGGFKNDTTAEDEEEDEELRQARDVHEAEKSSEKLSKLQPLPTILAEFDIDTHVGLIQRLLEIDEKLVQVHSRLSSGGARECAFWQNYFFHCAYARYEAGLSIDEIWSNDHCRGDKFVGERGEKEEEEEFDIVNGQEEEEEEEVIFDELDGVQSNKVEVKSSPSTSAAPTKQSSASVVAAAAIADLVDDLENVDPADLSGGTSATYDFVPEVSGDDGEMDELEAEIAAALGD</sequence>
<feature type="region of interest" description="Disordered" evidence="1">
    <location>
        <begin position="295"/>
        <end position="321"/>
    </location>
</feature>
<evidence type="ECO:0000313" key="3">
    <source>
        <dbReference type="EMBL" id="KAL3789968.1"/>
    </source>
</evidence>
<name>A0ABD3PP53_9STRA</name>
<evidence type="ECO:0000313" key="4">
    <source>
        <dbReference type="Proteomes" id="UP001530400"/>
    </source>
</evidence>
<proteinExistence type="predicted"/>
<evidence type="ECO:0000256" key="1">
    <source>
        <dbReference type="SAM" id="MobiDB-lite"/>
    </source>
</evidence>
<protein>
    <recommendedName>
        <fullName evidence="2">BSD domain-containing protein</fullName>
    </recommendedName>
</protein>
<dbReference type="AlphaFoldDB" id="A0ABD3PP53"/>
<dbReference type="Gene3D" id="1.10.3970.10">
    <property type="entry name" value="BSD domain"/>
    <property type="match status" value="1"/>
</dbReference>
<dbReference type="InterPro" id="IPR005607">
    <property type="entry name" value="BSD_dom"/>
</dbReference>
<reference evidence="3 4" key="1">
    <citation type="submission" date="2024-10" db="EMBL/GenBank/DDBJ databases">
        <title>Updated reference genomes for cyclostephanoid diatoms.</title>
        <authorList>
            <person name="Roberts W.R."/>
            <person name="Alverson A.J."/>
        </authorList>
    </citation>
    <scope>NUCLEOTIDE SEQUENCE [LARGE SCALE GENOMIC DNA]</scope>
    <source>
        <strain evidence="3 4">AJA010-31</strain>
    </source>
</reference>
<evidence type="ECO:0000259" key="2">
    <source>
        <dbReference type="PROSITE" id="PS50858"/>
    </source>
</evidence>